<dbReference type="SUPFAM" id="SSF90123">
    <property type="entry name" value="ABC transporter transmembrane region"/>
    <property type="match status" value="1"/>
</dbReference>
<feature type="transmembrane region" description="Helical" evidence="9">
    <location>
        <begin position="52"/>
        <end position="72"/>
    </location>
</feature>
<dbReference type="InterPro" id="IPR003593">
    <property type="entry name" value="AAA+_ATPase"/>
</dbReference>
<keyword evidence="8 9" id="KW-0472">Membrane</keyword>
<protein>
    <submittedName>
        <fullName evidence="12">Heterodimeric efflux ABC transporter, permease/ATP-binding subunit 1</fullName>
    </submittedName>
</protein>
<evidence type="ECO:0000256" key="5">
    <source>
        <dbReference type="ARBA" id="ARBA00022741"/>
    </source>
</evidence>
<dbReference type="PROSITE" id="PS50929">
    <property type="entry name" value="ABC_TM1F"/>
    <property type="match status" value="1"/>
</dbReference>
<dbReference type="AlphaFoldDB" id="A0A3B0SHW8"/>
<feature type="transmembrane region" description="Helical" evidence="9">
    <location>
        <begin position="241"/>
        <end position="262"/>
    </location>
</feature>
<evidence type="ECO:0000256" key="4">
    <source>
        <dbReference type="ARBA" id="ARBA00022692"/>
    </source>
</evidence>
<dbReference type="InterPro" id="IPR036640">
    <property type="entry name" value="ABC1_TM_sf"/>
</dbReference>
<evidence type="ECO:0000256" key="3">
    <source>
        <dbReference type="ARBA" id="ARBA00022475"/>
    </source>
</evidence>
<keyword evidence="5" id="KW-0547">Nucleotide-binding</keyword>
<dbReference type="Pfam" id="PF00005">
    <property type="entry name" value="ABC_tran"/>
    <property type="match status" value="1"/>
</dbReference>
<keyword evidence="3" id="KW-1003">Cell membrane</keyword>
<dbReference type="PANTHER" id="PTHR24221">
    <property type="entry name" value="ATP-BINDING CASSETTE SUB-FAMILY B"/>
    <property type="match status" value="1"/>
</dbReference>
<dbReference type="InterPro" id="IPR039421">
    <property type="entry name" value="Type_1_exporter"/>
</dbReference>
<evidence type="ECO:0000256" key="9">
    <source>
        <dbReference type="SAM" id="Phobius"/>
    </source>
</evidence>
<proteinExistence type="predicted"/>
<feature type="transmembrane region" description="Helical" evidence="9">
    <location>
        <begin position="125"/>
        <end position="150"/>
    </location>
</feature>
<dbReference type="GO" id="GO:0034040">
    <property type="term" value="F:ATPase-coupled lipid transmembrane transporter activity"/>
    <property type="evidence" value="ECO:0007669"/>
    <property type="project" value="TreeGrafter"/>
</dbReference>
<accession>A0A3B0SHW8</accession>
<dbReference type="SUPFAM" id="SSF52540">
    <property type="entry name" value="P-loop containing nucleoside triphosphate hydrolases"/>
    <property type="match status" value="1"/>
</dbReference>
<feature type="transmembrane region" description="Helical" evidence="9">
    <location>
        <begin position="156"/>
        <end position="173"/>
    </location>
</feature>
<feature type="domain" description="ABC transmembrane type-1" evidence="11">
    <location>
        <begin position="16"/>
        <end position="297"/>
    </location>
</feature>
<dbReference type="GO" id="GO:0016887">
    <property type="term" value="F:ATP hydrolysis activity"/>
    <property type="evidence" value="ECO:0007669"/>
    <property type="project" value="InterPro"/>
</dbReference>
<dbReference type="InterPro" id="IPR003439">
    <property type="entry name" value="ABC_transporter-like_ATP-bd"/>
</dbReference>
<dbReference type="GO" id="GO:0140359">
    <property type="term" value="F:ABC-type transporter activity"/>
    <property type="evidence" value="ECO:0007669"/>
    <property type="project" value="InterPro"/>
</dbReference>
<evidence type="ECO:0000256" key="1">
    <source>
        <dbReference type="ARBA" id="ARBA00004651"/>
    </source>
</evidence>
<dbReference type="InterPro" id="IPR027417">
    <property type="entry name" value="P-loop_NTPase"/>
</dbReference>
<keyword evidence="4 9" id="KW-0812">Transmembrane</keyword>
<comment type="subcellular location">
    <subcellularLocation>
        <location evidence="1">Cell membrane</location>
        <topology evidence="1">Multi-pass membrane protein</topology>
    </subcellularLocation>
</comment>
<evidence type="ECO:0000256" key="2">
    <source>
        <dbReference type="ARBA" id="ARBA00022448"/>
    </source>
</evidence>
<dbReference type="InterPro" id="IPR017871">
    <property type="entry name" value="ABC_transporter-like_CS"/>
</dbReference>
<feature type="transmembrane region" description="Helical" evidence="9">
    <location>
        <begin position="12"/>
        <end position="40"/>
    </location>
</feature>
<keyword evidence="2" id="KW-0813">Transport</keyword>
<sequence>MALLLRLLSSYRAIAFVSIFGALIWMATIITIPYLVGIVIDRSVAASDPSVVWLVLAGMLLAGAIQAVGISLRRYFGFKLSYRAEADVRNRIFAHIQRMAFSFHDVTSTGELMARASSDLSQLRLILAMLPITLANIVMFLVVSVVLVVIDPVLGLVSSLMVPALLFASARFANRVVGYSFDLQQRLSELSHVVEETVSGIEVVKSYGQEAQQQAKLDHKAEIIYDSAMGMAKERAIHRPFFEIIPALGTVAVLAVGGIRVVDGAITIGEFVAFTQYLAVMVLPLMITGWFFANLPRSAAAASRIDRLLETAPEIHDPKHPVDLKPGPGEITIDNVSFTYPDGTEVLNGVSVTIPGGTSVGIVGATGAGKSTLAHLIPRFYDVSKGAILIDGVDVRDMRLDQLRSEVSVVFQETFLFSSTIADNVRVGHPMASNEQVRAAARLARAHDFICAMSEGYDTVVGERGATLSGGQRQRVSLARGVVRDPRILVLDDATSSVDALVEAEIQEALRQVMSGRTTVIVAHRTSTLAIVDNVAFIEGGELVAFGPHESLLRDVPRYGEVLAATEEGVGR</sequence>
<evidence type="ECO:0000313" key="12">
    <source>
        <dbReference type="EMBL" id="VAV95893.1"/>
    </source>
</evidence>
<organism evidence="12">
    <name type="scientific">hydrothermal vent metagenome</name>
    <dbReference type="NCBI Taxonomy" id="652676"/>
    <lineage>
        <taxon>unclassified sequences</taxon>
        <taxon>metagenomes</taxon>
        <taxon>ecological metagenomes</taxon>
    </lineage>
</organism>
<evidence type="ECO:0000256" key="7">
    <source>
        <dbReference type="ARBA" id="ARBA00022989"/>
    </source>
</evidence>
<dbReference type="GO" id="GO:0005886">
    <property type="term" value="C:plasma membrane"/>
    <property type="evidence" value="ECO:0007669"/>
    <property type="project" value="UniProtKB-SubCell"/>
</dbReference>
<keyword evidence="6 12" id="KW-0067">ATP-binding</keyword>
<dbReference type="Gene3D" id="3.40.50.300">
    <property type="entry name" value="P-loop containing nucleotide triphosphate hydrolases"/>
    <property type="match status" value="1"/>
</dbReference>
<dbReference type="PROSITE" id="PS50893">
    <property type="entry name" value="ABC_TRANSPORTER_2"/>
    <property type="match status" value="1"/>
</dbReference>
<dbReference type="InterPro" id="IPR011527">
    <property type="entry name" value="ABC1_TM_dom"/>
</dbReference>
<evidence type="ECO:0000256" key="6">
    <source>
        <dbReference type="ARBA" id="ARBA00022840"/>
    </source>
</evidence>
<gene>
    <name evidence="12" type="ORF">MNBD_ACTINO01-1540</name>
</gene>
<reference evidence="12" key="1">
    <citation type="submission" date="2018-06" db="EMBL/GenBank/DDBJ databases">
        <authorList>
            <person name="Zhirakovskaya E."/>
        </authorList>
    </citation>
    <scope>NUCLEOTIDE SEQUENCE</scope>
</reference>
<name>A0A3B0SHW8_9ZZZZ</name>
<dbReference type="PANTHER" id="PTHR24221:SF654">
    <property type="entry name" value="ATP-BINDING CASSETTE SUB-FAMILY B MEMBER 6"/>
    <property type="match status" value="1"/>
</dbReference>
<feature type="domain" description="ABC transporter" evidence="10">
    <location>
        <begin position="331"/>
        <end position="565"/>
    </location>
</feature>
<evidence type="ECO:0000256" key="8">
    <source>
        <dbReference type="ARBA" id="ARBA00023136"/>
    </source>
</evidence>
<feature type="transmembrane region" description="Helical" evidence="9">
    <location>
        <begin position="274"/>
        <end position="295"/>
    </location>
</feature>
<dbReference type="Pfam" id="PF00664">
    <property type="entry name" value="ABC_membrane"/>
    <property type="match status" value="1"/>
</dbReference>
<dbReference type="GO" id="GO:0005524">
    <property type="term" value="F:ATP binding"/>
    <property type="evidence" value="ECO:0007669"/>
    <property type="project" value="UniProtKB-KW"/>
</dbReference>
<evidence type="ECO:0000259" key="11">
    <source>
        <dbReference type="PROSITE" id="PS50929"/>
    </source>
</evidence>
<dbReference type="CDD" id="cd18543">
    <property type="entry name" value="ABC_6TM_Rv0194_D1_like"/>
    <property type="match status" value="1"/>
</dbReference>
<dbReference type="FunFam" id="3.40.50.300:FF:000221">
    <property type="entry name" value="Multidrug ABC transporter ATP-binding protein"/>
    <property type="match status" value="1"/>
</dbReference>
<keyword evidence="7 9" id="KW-1133">Transmembrane helix</keyword>
<evidence type="ECO:0000259" key="10">
    <source>
        <dbReference type="PROSITE" id="PS50893"/>
    </source>
</evidence>
<dbReference type="SMART" id="SM00382">
    <property type="entry name" value="AAA"/>
    <property type="match status" value="1"/>
</dbReference>
<dbReference type="Gene3D" id="1.20.1560.10">
    <property type="entry name" value="ABC transporter type 1, transmembrane domain"/>
    <property type="match status" value="1"/>
</dbReference>
<dbReference type="PROSITE" id="PS00211">
    <property type="entry name" value="ABC_TRANSPORTER_1"/>
    <property type="match status" value="1"/>
</dbReference>
<dbReference type="EMBL" id="UOEI01000161">
    <property type="protein sequence ID" value="VAV95893.1"/>
    <property type="molecule type" value="Genomic_DNA"/>
</dbReference>